<name>A0A7W3IRW1_9ACTN</name>
<keyword evidence="3" id="KW-1185">Reference proteome</keyword>
<sequence length="314" mass="33449">MPDDLRDRARRAAVAVQDAVTNDLRYHRTSRLLIVADDAVLVDDRYRDPGAEHVFSVTKSVLATVLGVIAGREGLPSLEAPVSDVLAELRGTPSAGQTWRQLLTMTRGAVTDGTWEIDAVNGLPSGQVAHLARAPQVSPPGEQFGYDNGAAHLLSAAAAEHVGVSVADYAERHLFAPLGIEGARWAHDPDGIAQGADGLQLSADGVAAIGRLWLGAGRHHGHELVEQGFLEAMTSRQNDGGPPEDVPYGFLTWLPPGLVMAAGWAGQHLLVDRSRRLVVVVTTDAGFRPGPPPIDAMPQDWRPAVELVRPVLFG</sequence>
<dbReference type="PANTHER" id="PTHR43283">
    <property type="entry name" value="BETA-LACTAMASE-RELATED"/>
    <property type="match status" value="1"/>
</dbReference>
<dbReference type="RefSeq" id="WP_182559639.1">
    <property type="nucleotide sequence ID" value="NZ_JACGWT010000002.1"/>
</dbReference>
<dbReference type="PANTHER" id="PTHR43283:SF7">
    <property type="entry name" value="BETA-LACTAMASE-RELATED DOMAIN-CONTAINING PROTEIN"/>
    <property type="match status" value="1"/>
</dbReference>
<reference evidence="2 3" key="1">
    <citation type="submission" date="2020-07" db="EMBL/GenBank/DDBJ databases">
        <title>Sequencing the genomes of 1000 actinobacteria strains.</title>
        <authorList>
            <person name="Klenk H.-P."/>
        </authorList>
    </citation>
    <scope>NUCLEOTIDE SEQUENCE [LARGE SCALE GENOMIC DNA]</scope>
    <source>
        <strain evidence="2 3">DSM 100723</strain>
    </source>
</reference>
<evidence type="ECO:0000313" key="2">
    <source>
        <dbReference type="EMBL" id="MBA8794124.1"/>
    </source>
</evidence>
<accession>A0A7W3IRW1</accession>
<comment type="caution">
    <text evidence="2">The sequence shown here is derived from an EMBL/GenBank/DDBJ whole genome shotgun (WGS) entry which is preliminary data.</text>
</comment>
<proteinExistence type="predicted"/>
<feature type="domain" description="Beta-lactamase-related" evidence="1">
    <location>
        <begin position="54"/>
        <end position="286"/>
    </location>
</feature>
<dbReference type="InterPro" id="IPR012338">
    <property type="entry name" value="Beta-lactam/transpept-like"/>
</dbReference>
<dbReference type="AlphaFoldDB" id="A0A7W3IRW1"/>
<protein>
    <submittedName>
        <fullName evidence="2">CubicO group peptidase (Beta-lactamase class C family)</fullName>
    </submittedName>
</protein>
<dbReference type="Pfam" id="PF00144">
    <property type="entry name" value="Beta-lactamase"/>
    <property type="match status" value="1"/>
</dbReference>
<evidence type="ECO:0000259" key="1">
    <source>
        <dbReference type="Pfam" id="PF00144"/>
    </source>
</evidence>
<dbReference type="EMBL" id="JACGWT010000002">
    <property type="protein sequence ID" value="MBA8794124.1"/>
    <property type="molecule type" value="Genomic_DNA"/>
</dbReference>
<dbReference type="SUPFAM" id="SSF56601">
    <property type="entry name" value="beta-lactamase/transpeptidase-like"/>
    <property type="match status" value="1"/>
</dbReference>
<dbReference type="Proteomes" id="UP000523079">
    <property type="component" value="Unassembled WGS sequence"/>
</dbReference>
<dbReference type="Gene3D" id="3.40.710.10">
    <property type="entry name" value="DD-peptidase/beta-lactamase superfamily"/>
    <property type="match status" value="1"/>
</dbReference>
<dbReference type="InterPro" id="IPR050789">
    <property type="entry name" value="Diverse_Enzym_Activities"/>
</dbReference>
<dbReference type="InterPro" id="IPR001466">
    <property type="entry name" value="Beta-lactam-related"/>
</dbReference>
<gene>
    <name evidence="2" type="ORF">FHX74_001729</name>
</gene>
<evidence type="ECO:0000313" key="3">
    <source>
        <dbReference type="Proteomes" id="UP000523079"/>
    </source>
</evidence>
<organism evidence="2 3">
    <name type="scientific">Microlunatus kandeliicorticis</name>
    <dbReference type="NCBI Taxonomy" id="1759536"/>
    <lineage>
        <taxon>Bacteria</taxon>
        <taxon>Bacillati</taxon>
        <taxon>Actinomycetota</taxon>
        <taxon>Actinomycetes</taxon>
        <taxon>Propionibacteriales</taxon>
        <taxon>Propionibacteriaceae</taxon>
        <taxon>Microlunatus</taxon>
    </lineage>
</organism>